<evidence type="ECO:0000259" key="3">
    <source>
        <dbReference type="PROSITE" id="PS51545"/>
    </source>
</evidence>
<protein>
    <recommendedName>
        <fullName evidence="3">PIK helical domain-containing protein</fullName>
    </recommendedName>
</protein>
<name>A0A9W7APX3_9STRA</name>
<feature type="non-terminal residue" evidence="4">
    <location>
        <position position="510"/>
    </location>
</feature>
<organism evidence="4 5">
    <name type="scientific">Triparma retinervis</name>
    <dbReference type="NCBI Taxonomy" id="2557542"/>
    <lineage>
        <taxon>Eukaryota</taxon>
        <taxon>Sar</taxon>
        <taxon>Stramenopiles</taxon>
        <taxon>Ochrophyta</taxon>
        <taxon>Bolidophyceae</taxon>
        <taxon>Parmales</taxon>
        <taxon>Triparmaceae</taxon>
        <taxon>Triparma</taxon>
    </lineage>
</organism>
<dbReference type="InterPro" id="IPR042236">
    <property type="entry name" value="PI3K_accessory_sf"/>
</dbReference>
<evidence type="ECO:0000256" key="2">
    <source>
        <dbReference type="SAM" id="Phobius"/>
    </source>
</evidence>
<evidence type="ECO:0000256" key="1">
    <source>
        <dbReference type="SAM" id="MobiDB-lite"/>
    </source>
</evidence>
<dbReference type="InterPro" id="IPR016024">
    <property type="entry name" value="ARM-type_fold"/>
</dbReference>
<dbReference type="PROSITE" id="PS51545">
    <property type="entry name" value="PIK_HELICAL"/>
    <property type="match status" value="1"/>
</dbReference>
<feature type="transmembrane region" description="Helical" evidence="2">
    <location>
        <begin position="38"/>
        <end position="56"/>
    </location>
</feature>
<proteinExistence type="predicted"/>
<dbReference type="Proteomes" id="UP001165082">
    <property type="component" value="Unassembled WGS sequence"/>
</dbReference>
<feature type="transmembrane region" description="Helical" evidence="2">
    <location>
        <begin position="68"/>
        <end position="90"/>
    </location>
</feature>
<dbReference type="InterPro" id="IPR001263">
    <property type="entry name" value="PI3K_accessory_dom"/>
</dbReference>
<feature type="domain" description="PIK helical" evidence="3">
    <location>
        <begin position="161"/>
        <end position="342"/>
    </location>
</feature>
<dbReference type="Pfam" id="PF00613">
    <property type="entry name" value="PI3Ka"/>
    <property type="match status" value="1"/>
</dbReference>
<keyword evidence="2" id="KW-0472">Membrane</keyword>
<keyword evidence="2" id="KW-1133">Transmembrane helix</keyword>
<feature type="region of interest" description="Disordered" evidence="1">
    <location>
        <begin position="377"/>
        <end position="411"/>
    </location>
</feature>
<dbReference type="AlphaFoldDB" id="A0A9W7APX3"/>
<accession>A0A9W7APX3</accession>
<evidence type="ECO:0000313" key="5">
    <source>
        <dbReference type="Proteomes" id="UP001165082"/>
    </source>
</evidence>
<dbReference type="OrthoDB" id="10640936at2759"/>
<dbReference type="SUPFAM" id="SSF48371">
    <property type="entry name" value="ARM repeat"/>
    <property type="match status" value="1"/>
</dbReference>
<feature type="transmembrane region" description="Helical" evidence="2">
    <location>
        <begin position="110"/>
        <end position="130"/>
    </location>
</feature>
<comment type="caution">
    <text evidence="4">The sequence shown here is derived from an EMBL/GenBank/DDBJ whole genome shotgun (WGS) entry which is preliminary data.</text>
</comment>
<dbReference type="Gene3D" id="1.25.40.70">
    <property type="entry name" value="Phosphatidylinositol 3-kinase, accessory domain (PIK)"/>
    <property type="match status" value="1"/>
</dbReference>
<reference evidence="4" key="1">
    <citation type="submission" date="2022-07" db="EMBL/GenBank/DDBJ databases">
        <title>Genome analysis of Parmales, a sister group of diatoms, reveals the evolutionary specialization of diatoms from phago-mixotrophs to photoautotrophs.</title>
        <authorList>
            <person name="Ban H."/>
            <person name="Sato S."/>
            <person name="Yoshikawa S."/>
            <person name="Kazumasa Y."/>
            <person name="Nakamura Y."/>
            <person name="Ichinomiya M."/>
            <person name="Saitoh K."/>
            <person name="Sato N."/>
            <person name="Blanc-Mathieu R."/>
            <person name="Endo H."/>
            <person name="Kuwata A."/>
            <person name="Ogata H."/>
        </authorList>
    </citation>
    <scope>NUCLEOTIDE SEQUENCE</scope>
</reference>
<keyword evidence="5" id="KW-1185">Reference proteome</keyword>
<evidence type="ECO:0000313" key="4">
    <source>
        <dbReference type="EMBL" id="GMH73327.1"/>
    </source>
</evidence>
<sequence length="510" mass="56914">MNQSIFCRVAFITLLYTKPGQVLVVAGSGGSDFRSTTFGLFLLAIARLVFLLPLVGNMSKNRRLRFPTLYNVFLMLNVLLVAAKGVWLFFNADGLFTKGTLLSRQWLTLYFSFGGVVALTTCLGHLRSSAPSKSRYKRKLAYTGTRGYHTISNATIVGDADEEVGGGEDSMCDASLADVTQDTIDTALLGPSRRRQRQDKFIADLEAKVDLAKSVWRKKVEGFKKSLKLDEMEEKMGWRDRRAKTFSVVIRLHCYENVIEELEECYELDPESIIFYIPQLVTYFLYSAYQNSSELEAFLLDKCSRNIHFSHRMFWFLRAWCVGKDSTPAKEGKAILDLMRKVKRSGEGPASLLMVGQGPGEDINALVRATEGAIGGSGASSNGYQSGGGSHNHHHHNQSNNHNHYRSPTQSLQPSLDLTLLPTTSSGPNPRHEECIKTFHRIGFFPISSLKWGSEDCFLGAINFIEALVGIADELFEVPKGERTAQLRNLLRVLEVEMLPSNVTYIPIGN</sequence>
<gene>
    <name evidence="4" type="ORF">TrRE_jg8750</name>
</gene>
<dbReference type="EMBL" id="BRXZ01001524">
    <property type="protein sequence ID" value="GMH73327.1"/>
    <property type="molecule type" value="Genomic_DNA"/>
</dbReference>
<keyword evidence="2" id="KW-0812">Transmembrane</keyword>